<keyword evidence="1" id="KW-0175">Coiled coil</keyword>
<name>A0A1Y3DUM9_PLAKN</name>
<dbReference type="EMBL" id="NETL01000016">
    <property type="protein sequence ID" value="OTN68471.1"/>
    <property type="molecule type" value="Genomic_DNA"/>
</dbReference>
<evidence type="ECO:0000256" key="1">
    <source>
        <dbReference type="SAM" id="Coils"/>
    </source>
</evidence>
<dbReference type="Pfam" id="PF00085">
    <property type="entry name" value="Thioredoxin"/>
    <property type="match status" value="1"/>
</dbReference>
<dbReference type="InterPro" id="IPR036249">
    <property type="entry name" value="Thioredoxin-like_sf"/>
</dbReference>
<gene>
    <name evidence="3" type="ORF">PKNOH_S02305200</name>
</gene>
<dbReference type="Gene3D" id="3.40.30.10">
    <property type="entry name" value="Glutaredoxin"/>
    <property type="match status" value="1"/>
</dbReference>
<dbReference type="eggNOG" id="ENOG502S1GX">
    <property type="taxonomic scope" value="Eukaryota"/>
</dbReference>
<reference evidence="3 4" key="1">
    <citation type="submission" date="2017-05" db="EMBL/GenBank/DDBJ databases">
        <title>PacBio assembly of a Plasmodium knowlesi genome sequence with Hi-C correction and manual annotation of the SICAvar gene family.</title>
        <authorList>
            <person name="Lapp S.A."/>
            <person name="Geraldo J.A."/>
            <person name="Chien J.-T."/>
            <person name="Ay F."/>
            <person name="Pakala S.B."/>
            <person name="Batugedara G."/>
            <person name="Humphrey J.C."/>
            <person name="Debarry J.D."/>
            <person name="Le Roch K.G."/>
            <person name="Galinski M.R."/>
            <person name="Kissinger J.C."/>
        </authorList>
    </citation>
    <scope>NUCLEOTIDE SEQUENCE [LARGE SCALE GENOMIC DNA]</scope>
    <source>
        <strain evidence="4">Malayan Strain Pk1 (A+)</strain>
    </source>
</reference>
<protein>
    <submittedName>
        <fullName evidence="3">Thioredoxin-like protein</fullName>
    </submittedName>
</protein>
<evidence type="ECO:0000313" key="4">
    <source>
        <dbReference type="Proteomes" id="UP000195012"/>
    </source>
</evidence>
<sequence length="482" mass="56723">MASLEIPQRQAKRYMMHMNSTRGTTRAAVSGISPLLWAQNKGWSKIPSLNGGKLTFVSNKRKISHFNYMHAGGYYYHPFSKHGINEKIKFFKSSQRGVGSFTECEQNNIMSSRRKKKMYLCALIFSGVFGYATFKWNEKRDVTNFLSEMKEISDDIFDKLDNIVLFVLDKNKLKEEKNKIQEIKREIEKLNLKHINFLYTYHEESKDYACYLYKGRRRRNITKEELSTDTVKDIFEPFFTPVSEDYEKVNEGNEGNFPVCVTHDTFEKEIIEDSKRNEILLVLFENTCFLCFLYKPFINTLHKLFKENNIQLKLKKYNIEKNDYAPNMIICRGTPTFLLYHDGKGSKLDEYKPNDIINKIDQIIKSPQNIKEQMLEKAELIHARMHQFGYLTMWMTESKIIENMLIRRHVKDIPNGNDDDVIYNEILTALIEEDTQRNDLIEDSLNYTKEKINAAEKSCFVAAMMMANELIDEEKKYEVSKM</sequence>
<dbReference type="Proteomes" id="UP000195012">
    <property type="component" value="Unassembled WGS sequence"/>
</dbReference>
<evidence type="ECO:0000313" key="3">
    <source>
        <dbReference type="EMBL" id="OTN68471.1"/>
    </source>
</evidence>
<accession>A0A1Y3DUM9</accession>
<evidence type="ECO:0000259" key="2">
    <source>
        <dbReference type="Pfam" id="PF00085"/>
    </source>
</evidence>
<dbReference type="VEuPathDB" id="PlasmoDB:PKNH_0312900"/>
<proteinExistence type="predicted"/>
<dbReference type="InterPro" id="IPR013766">
    <property type="entry name" value="Thioredoxin_domain"/>
</dbReference>
<comment type="caution">
    <text evidence="3">The sequence shown here is derived from an EMBL/GenBank/DDBJ whole genome shotgun (WGS) entry which is preliminary data.</text>
</comment>
<dbReference type="SUPFAM" id="SSF52833">
    <property type="entry name" value="Thioredoxin-like"/>
    <property type="match status" value="1"/>
</dbReference>
<organism evidence="3 4">
    <name type="scientific">Plasmodium knowlesi</name>
    <dbReference type="NCBI Taxonomy" id="5850"/>
    <lineage>
        <taxon>Eukaryota</taxon>
        <taxon>Sar</taxon>
        <taxon>Alveolata</taxon>
        <taxon>Apicomplexa</taxon>
        <taxon>Aconoidasida</taxon>
        <taxon>Haemosporida</taxon>
        <taxon>Plasmodiidae</taxon>
        <taxon>Plasmodium</taxon>
        <taxon>Plasmodium (Plasmodium)</taxon>
    </lineage>
</organism>
<dbReference type="AlphaFoldDB" id="A0A1Y3DUM9"/>
<dbReference type="OrthoDB" id="390285at2759"/>
<dbReference type="VEuPathDB" id="PlasmoDB:PKNOH_S02305200"/>
<dbReference type="OMA" id="CVTHDTF"/>
<feature type="domain" description="Thioredoxin" evidence="2">
    <location>
        <begin position="259"/>
        <end position="359"/>
    </location>
</feature>
<feature type="coiled-coil region" evidence="1">
    <location>
        <begin position="166"/>
        <end position="193"/>
    </location>
</feature>